<comment type="caution">
    <text evidence="4">The sequence shown here is derived from an EMBL/GenBank/DDBJ whole genome shotgun (WGS) entry which is preliminary data.</text>
</comment>
<evidence type="ECO:0000313" key="5">
    <source>
        <dbReference type="Proteomes" id="UP001054945"/>
    </source>
</evidence>
<keyword evidence="5" id="KW-1185">Reference proteome</keyword>
<accession>A0AAV4MMA5</accession>
<reference evidence="4 5" key="1">
    <citation type="submission" date="2021-06" db="EMBL/GenBank/DDBJ databases">
        <title>Caerostris extrusa draft genome.</title>
        <authorList>
            <person name="Kono N."/>
            <person name="Arakawa K."/>
        </authorList>
    </citation>
    <scope>NUCLEOTIDE SEQUENCE [LARGE SCALE GENOMIC DNA]</scope>
</reference>
<dbReference type="AlphaFoldDB" id="A0AAV4MMA5"/>
<evidence type="ECO:0000259" key="3">
    <source>
        <dbReference type="SMART" id="SM00082"/>
    </source>
</evidence>
<dbReference type="Gene3D" id="3.80.10.10">
    <property type="entry name" value="Ribonuclease Inhibitor"/>
    <property type="match status" value="1"/>
</dbReference>
<keyword evidence="2" id="KW-0732">Signal</keyword>
<evidence type="ECO:0000313" key="4">
    <source>
        <dbReference type="EMBL" id="GIX73478.1"/>
    </source>
</evidence>
<evidence type="ECO:0000256" key="2">
    <source>
        <dbReference type="ARBA" id="ARBA00022729"/>
    </source>
</evidence>
<proteinExistence type="predicted"/>
<keyword evidence="1" id="KW-0433">Leucine-rich repeat</keyword>
<dbReference type="EMBL" id="BPLR01002416">
    <property type="protein sequence ID" value="GIX73478.1"/>
    <property type="molecule type" value="Genomic_DNA"/>
</dbReference>
<protein>
    <recommendedName>
        <fullName evidence="3">LRRCT domain-containing protein</fullName>
    </recommendedName>
</protein>
<dbReference type="InterPro" id="IPR000483">
    <property type="entry name" value="Cys-rich_flank_reg_C"/>
</dbReference>
<gene>
    <name evidence="4" type="ORF">CEXT_584391</name>
</gene>
<organism evidence="4 5">
    <name type="scientific">Caerostris extrusa</name>
    <name type="common">Bark spider</name>
    <name type="synonym">Caerostris bankana</name>
    <dbReference type="NCBI Taxonomy" id="172846"/>
    <lineage>
        <taxon>Eukaryota</taxon>
        <taxon>Metazoa</taxon>
        <taxon>Ecdysozoa</taxon>
        <taxon>Arthropoda</taxon>
        <taxon>Chelicerata</taxon>
        <taxon>Arachnida</taxon>
        <taxon>Araneae</taxon>
        <taxon>Araneomorphae</taxon>
        <taxon>Entelegynae</taxon>
        <taxon>Araneoidea</taxon>
        <taxon>Araneidae</taxon>
        <taxon>Caerostris</taxon>
    </lineage>
</organism>
<feature type="domain" description="LRRCT" evidence="3">
    <location>
        <begin position="38"/>
        <end position="80"/>
    </location>
</feature>
<dbReference type="InterPro" id="IPR032675">
    <property type="entry name" value="LRR_dom_sf"/>
</dbReference>
<sequence>MTLAVQYVSTYVLKTISTVCFSIRLKTMTLAVQHLARNPFICDCNLRWLVEYLHTNPIETSGARCETPDACIVAASVKCGKTNTNVKVHFHSWWW</sequence>
<name>A0AAV4MMA5_CAEEX</name>
<dbReference type="Proteomes" id="UP001054945">
    <property type="component" value="Unassembled WGS sequence"/>
</dbReference>
<dbReference type="SMART" id="SM00082">
    <property type="entry name" value="LRRCT"/>
    <property type="match status" value="1"/>
</dbReference>
<dbReference type="SUPFAM" id="SSF52058">
    <property type="entry name" value="L domain-like"/>
    <property type="match status" value="1"/>
</dbReference>
<evidence type="ECO:0000256" key="1">
    <source>
        <dbReference type="ARBA" id="ARBA00022614"/>
    </source>
</evidence>